<sequence>MRMTTWLLLAASLGTILSAQAQVYKWVDANGRVIYSDQPPPAGVAKAKTVNVKDTAVTSVAAPKKADASAVQASAPQTASAPAPSPKPVRDEAACSQAQKRLSFLNNAKLFKERNEKGQLEFLDAERKKQEIAEKQAFIEKNCR</sequence>
<feature type="compositionally biased region" description="Low complexity" evidence="1">
    <location>
        <begin position="68"/>
        <end position="82"/>
    </location>
</feature>
<dbReference type="AlphaFoldDB" id="A0AAU7F8S9"/>
<proteinExistence type="predicted"/>
<keyword evidence="2" id="KW-0732">Signal</keyword>
<evidence type="ECO:0000256" key="2">
    <source>
        <dbReference type="SAM" id="SignalP"/>
    </source>
</evidence>
<evidence type="ECO:0000313" key="4">
    <source>
        <dbReference type="EMBL" id="XBM00576.1"/>
    </source>
</evidence>
<dbReference type="InterPro" id="IPR025392">
    <property type="entry name" value="DUF4124"/>
</dbReference>
<accession>A0AAU7F8S9</accession>
<evidence type="ECO:0000256" key="1">
    <source>
        <dbReference type="SAM" id="MobiDB-lite"/>
    </source>
</evidence>
<name>A0AAU7F8S9_9NEIS</name>
<feature type="signal peptide" evidence="2">
    <location>
        <begin position="1"/>
        <end position="21"/>
    </location>
</feature>
<feature type="chain" id="PRO_5043694605" evidence="2">
    <location>
        <begin position="22"/>
        <end position="144"/>
    </location>
</feature>
<gene>
    <name evidence="4" type="ORF">ABHF33_16220</name>
</gene>
<dbReference type="RefSeq" id="WP_348944922.1">
    <property type="nucleotide sequence ID" value="NZ_CP157355.1"/>
</dbReference>
<organism evidence="4">
    <name type="scientific">Chitinibacter mangrovi</name>
    <dbReference type="NCBI Taxonomy" id="3153927"/>
    <lineage>
        <taxon>Bacteria</taxon>
        <taxon>Pseudomonadati</taxon>
        <taxon>Pseudomonadota</taxon>
        <taxon>Betaproteobacteria</taxon>
        <taxon>Neisseriales</taxon>
        <taxon>Chitinibacteraceae</taxon>
        <taxon>Chitinibacter</taxon>
    </lineage>
</organism>
<feature type="domain" description="DUF4124" evidence="3">
    <location>
        <begin position="11"/>
        <end position="84"/>
    </location>
</feature>
<feature type="region of interest" description="Disordered" evidence="1">
    <location>
        <begin position="63"/>
        <end position="93"/>
    </location>
</feature>
<reference evidence="4" key="1">
    <citation type="submission" date="2024-05" db="EMBL/GenBank/DDBJ databases">
        <authorList>
            <person name="Yang L."/>
            <person name="Pan L."/>
        </authorList>
    </citation>
    <scope>NUCLEOTIDE SEQUENCE</scope>
    <source>
        <strain evidence="4">FCG-7</strain>
    </source>
</reference>
<protein>
    <submittedName>
        <fullName evidence="4">DUF4124 domain-containing protein</fullName>
    </submittedName>
</protein>
<dbReference type="KEGG" id="cmav:ABHF33_16220"/>
<dbReference type="EMBL" id="CP157355">
    <property type="protein sequence ID" value="XBM00576.1"/>
    <property type="molecule type" value="Genomic_DNA"/>
</dbReference>
<evidence type="ECO:0000259" key="3">
    <source>
        <dbReference type="Pfam" id="PF13511"/>
    </source>
</evidence>
<dbReference type="Pfam" id="PF13511">
    <property type="entry name" value="DUF4124"/>
    <property type="match status" value="1"/>
</dbReference>